<dbReference type="SUPFAM" id="SSF144083">
    <property type="entry name" value="Magnesium transport protein CorA, transmembrane region"/>
    <property type="match status" value="1"/>
</dbReference>
<gene>
    <name evidence="7" type="ORF">GJ744_000997</name>
</gene>
<reference evidence="7" key="1">
    <citation type="submission" date="2020-02" db="EMBL/GenBank/DDBJ databases">
        <authorList>
            <person name="Palmer J.M."/>
        </authorList>
    </citation>
    <scope>NUCLEOTIDE SEQUENCE</scope>
    <source>
        <strain evidence="7">EPUS1.4</strain>
        <tissue evidence="7">Thallus</tissue>
    </source>
</reference>
<accession>A0A8H7E3M4</accession>
<feature type="compositionally biased region" description="Basic and acidic residues" evidence="5">
    <location>
        <begin position="9"/>
        <end position="35"/>
    </location>
</feature>
<dbReference type="InterPro" id="IPR045863">
    <property type="entry name" value="CorA_TM1_TM2"/>
</dbReference>
<feature type="transmembrane region" description="Helical" evidence="6">
    <location>
        <begin position="150"/>
        <end position="175"/>
    </location>
</feature>
<keyword evidence="3 6" id="KW-1133">Transmembrane helix</keyword>
<evidence type="ECO:0000256" key="5">
    <source>
        <dbReference type="SAM" id="MobiDB-lite"/>
    </source>
</evidence>
<organism evidence="7 8">
    <name type="scientific">Endocarpon pusillum</name>
    <dbReference type="NCBI Taxonomy" id="364733"/>
    <lineage>
        <taxon>Eukaryota</taxon>
        <taxon>Fungi</taxon>
        <taxon>Dikarya</taxon>
        <taxon>Ascomycota</taxon>
        <taxon>Pezizomycotina</taxon>
        <taxon>Eurotiomycetes</taxon>
        <taxon>Chaetothyriomycetidae</taxon>
        <taxon>Verrucariales</taxon>
        <taxon>Verrucariaceae</taxon>
        <taxon>Endocarpon</taxon>
    </lineage>
</organism>
<evidence type="ECO:0000256" key="2">
    <source>
        <dbReference type="ARBA" id="ARBA00022692"/>
    </source>
</evidence>
<dbReference type="EMBL" id="JAACFV010000111">
    <property type="protein sequence ID" value="KAF7505376.1"/>
    <property type="molecule type" value="Genomic_DNA"/>
</dbReference>
<evidence type="ECO:0000313" key="8">
    <source>
        <dbReference type="Proteomes" id="UP000606974"/>
    </source>
</evidence>
<dbReference type="AlphaFoldDB" id="A0A8H7E3M4"/>
<evidence type="ECO:0000256" key="3">
    <source>
        <dbReference type="ARBA" id="ARBA00022989"/>
    </source>
</evidence>
<evidence type="ECO:0000313" key="7">
    <source>
        <dbReference type="EMBL" id="KAF7505376.1"/>
    </source>
</evidence>
<protein>
    <submittedName>
        <fullName evidence="7">Uncharacterized protein</fullName>
    </submittedName>
</protein>
<proteinExistence type="predicted"/>
<dbReference type="Proteomes" id="UP000606974">
    <property type="component" value="Unassembled WGS sequence"/>
</dbReference>
<dbReference type="OrthoDB" id="341259at2759"/>
<evidence type="ECO:0000256" key="4">
    <source>
        <dbReference type="ARBA" id="ARBA00023136"/>
    </source>
</evidence>
<dbReference type="GO" id="GO:0016020">
    <property type="term" value="C:membrane"/>
    <property type="evidence" value="ECO:0007669"/>
    <property type="project" value="UniProtKB-SubCell"/>
</dbReference>
<name>A0A8H7E3M4_9EURO</name>
<evidence type="ECO:0000256" key="6">
    <source>
        <dbReference type="SAM" id="Phobius"/>
    </source>
</evidence>
<feature type="region of interest" description="Disordered" evidence="5">
    <location>
        <begin position="1"/>
        <end position="41"/>
    </location>
</feature>
<dbReference type="InterPro" id="IPR002523">
    <property type="entry name" value="MgTranspt_CorA/ZnTranspt_ZntB"/>
</dbReference>
<sequence length="336" mass="36953">MAAIANKIEVQKGSKKDKGDDKVSDRAKQEAKRDDAEDINADEEQTFASLGKAADQLLRVKDIRDELNMLKSVVKQQKKAWDELISVNPGNILSPTDYTIEHIEEMEKAAFRIQEAILAVMGLEQNEASINEAVSSRKQTGETIEEGKTLMVFTVITIIFLPLSFLASLFALNIGEFPHTSGGVKPGTLQYKASWIFPIIFGVTAGIFFIAIAIGLHGPLLRFWRELVRSILPGSYGSGHDHNVAGSSSTSGETSLALEKPEKVGISNITHRSLLSWRGDETVGGRRGSTVRHHYHHVRGGRQKALSQHLDEEKGVPGTISRIGATFRRKDQTKGE</sequence>
<keyword evidence="4 6" id="KW-0472">Membrane</keyword>
<dbReference type="InterPro" id="IPR050829">
    <property type="entry name" value="CorA_MIT"/>
</dbReference>
<dbReference type="PANTHER" id="PTHR47685">
    <property type="entry name" value="MAGNESIUM TRANSPORT PROTEIN CORA"/>
    <property type="match status" value="1"/>
</dbReference>
<comment type="caution">
    <text evidence="7">The sequence shown here is derived from an EMBL/GenBank/DDBJ whole genome shotgun (WGS) entry which is preliminary data.</text>
</comment>
<dbReference type="GO" id="GO:0046873">
    <property type="term" value="F:metal ion transmembrane transporter activity"/>
    <property type="evidence" value="ECO:0007669"/>
    <property type="project" value="InterPro"/>
</dbReference>
<keyword evidence="8" id="KW-1185">Reference proteome</keyword>
<comment type="subcellular location">
    <subcellularLocation>
        <location evidence="1">Membrane</location>
        <topology evidence="1">Multi-pass membrane protein</topology>
    </subcellularLocation>
</comment>
<feature type="transmembrane region" description="Helical" evidence="6">
    <location>
        <begin position="195"/>
        <end position="216"/>
    </location>
</feature>
<dbReference type="Pfam" id="PF01544">
    <property type="entry name" value="CorA"/>
    <property type="match status" value="1"/>
</dbReference>
<dbReference type="PANTHER" id="PTHR47685:SF1">
    <property type="entry name" value="MAGNESIUM TRANSPORT PROTEIN CORA"/>
    <property type="match status" value="1"/>
</dbReference>
<keyword evidence="2 6" id="KW-0812">Transmembrane</keyword>
<dbReference type="Gene3D" id="1.20.58.340">
    <property type="entry name" value="Magnesium transport protein CorA, transmembrane region"/>
    <property type="match status" value="1"/>
</dbReference>
<evidence type="ECO:0000256" key="1">
    <source>
        <dbReference type="ARBA" id="ARBA00004141"/>
    </source>
</evidence>